<dbReference type="RefSeq" id="WP_379592341.1">
    <property type="nucleotide sequence ID" value="NZ_JBHRTN010000001.1"/>
</dbReference>
<gene>
    <name evidence="1" type="ORF">ACFOD4_00140</name>
</gene>
<keyword evidence="2" id="KW-1185">Reference proteome</keyword>
<dbReference type="Proteomes" id="UP001595593">
    <property type="component" value="Unassembled WGS sequence"/>
</dbReference>
<name>A0ABV7FSY5_9PROT</name>
<accession>A0ABV7FSY5</accession>
<evidence type="ECO:0000313" key="1">
    <source>
        <dbReference type="EMBL" id="MFC3123453.1"/>
    </source>
</evidence>
<comment type="caution">
    <text evidence="1">The sequence shown here is derived from an EMBL/GenBank/DDBJ whole genome shotgun (WGS) entry which is preliminary data.</text>
</comment>
<dbReference type="EMBL" id="JBHRTN010000001">
    <property type="protein sequence ID" value="MFC3123453.1"/>
    <property type="molecule type" value="Genomic_DNA"/>
</dbReference>
<reference evidence="2" key="1">
    <citation type="journal article" date="2019" name="Int. J. Syst. Evol. Microbiol.">
        <title>The Global Catalogue of Microorganisms (GCM) 10K type strain sequencing project: providing services to taxonomists for standard genome sequencing and annotation.</title>
        <authorList>
            <consortium name="The Broad Institute Genomics Platform"/>
            <consortium name="The Broad Institute Genome Sequencing Center for Infectious Disease"/>
            <person name="Wu L."/>
            <person name="Ma J."/>
        </authorList>
    </citation>
    <scope>NUCLEOTIDE SEQUENCE [LARGE SCALE GENOMIC DNA]</scope>
    <source>
        <strain evidence="2">KCTC 52094</strain>
    </source>
</reference>
<sequence length="89" mass="9606">MPLLYIHARNATFHSCDHGAEYEQPEVALALGIRGAVAMLAEDIAQGVQSSAVEISVEVEDGTQLLRSVVAFSVASMMPRGRLDHEQGR</sequence>
<proteinExistence type="predicted"/>
<organism evidence="1 2">
    <name type="scientific">Teichococcus globiformis</name>
    <dbReference type="NCBI Taxonomy" id="2307229"/>
    <lineage>
        <taxon>Bacteria</taxon>
        <taxon>Pseudomonadati</taxon>
        <taxon>Pseudomonadota</taxon>
        <taxon>Alphaproteobacteria</taxon>
        <taxon>Acetobacterales</taxon>
        <taxon>Roseomonadaceae</taxon>
        <taxon>Roseomonas</taxon>
    </lineage>
</organism>
<protein>
    <submittedName>
        <fullName evidence="1">Uncharacterized protein</fullName>
    </submittedName>
</protein>
<evidence type="ECO:0000313" key="2">
    <source>
        <dbReference type="Proteomes" id="UP001595593"/>
    </source>
</evidence>